<keyword evidence="6 9" id="KW-1133">Transmembrane helix</keyword>
<evidence type="ECO:0000313" key="11">
    <source>
        <dbReference type="EMBL" id="MCZ4280173.1"/>
    </source>
</evidence>
<dbReference type="InterPro" id="IPR007387">
    <property type="entry name" value="TRAP_DctQ"/>
</dbReference>
<dbReference type="Pfam" id="PF04290">
    <property type="entry name" value="DctQ"/>
    <property type="match status" value="1"/>
</dbReference>
<evidence type="ECO:0000256" key="4">
    <source>
        <dbReference type="ARBA" id="ARBA00022519"/>
    </source>
</evidence>
<feature type="transmembrane region" description="Helical" evidence="9">
    <location>
        <begin position="92"/>
        <end position="114"/>
    </location>
</feature>
<keyword evidence="12" id="KW-1185">Reference proteome</keyword>
<keyword evidence="7 9" id="KW-0472">Membrane</keyword>
<evidence type="ECO:0000313" key="12">
    <source>
        <dbReference type="Proteomes" id="UP001069802"/>
    </source>
</evidence>
<evidence type="ECO:0000256" key="2">
    <source>
        <dbReference type="ARBA" id="ARBA00022448"/>
    </source>
</evidence>
<evidence type="ECO:0000256" key="7">
    <source>
        <dbReference type="ARBA" id="ARBA00023136"/>
    </source>
</evidence>
<protein>
    <recommendedName>
        <fullName evidence="9">TRAP transporter small permease protein</fullName>
    </recommendedName>
</protein>
<evidence type="ECO:0000256" key="6">
    <source>
        <dbReference type="ARBA" id="ARBA00022989"/>
    </source>
</evidence>
<comment type="similarity">
    <text evidence="8 9">Belongs to the TRAP transporter small permease family.</text>
</comment>
<comment type="caution">
    <text evidence="11">The sequence shown here is derived from an EMBL/GenBank/DDBJ whole genome shotgun (WGS) entry which is preliminary data.</text>
</comment>
<comment type="subunit">
    <text evidence="9">The complex comprises the extracytoplasmic solute receptor protein and the two transmembrane proteins.</text>
</comment>
<keyword evidence="3" id="KW-1003">Cell membrane</keyword>
<dbReference type="InterPro" id="IPR055348">
    <property type="entry name" value="DctQ"/>
</dbReference>
<keyword evidence="5 9" id="KW-0812">Transmembrane</keyword>
<evidence type="ECO:0000259" key="10">
    <source>
        <dbReference type="Pfam" id="PF04290"/>
    </source>
</evidence>
<reference evidence="11" key="1">
    <citation type="submission" date="2022-12" db="EMBL/GenBank/DDBJ databases">
        <title>Bacterial isolates from different developmental stages of Nematostella vectensis.</title>
        <authorList>
            <person name="Fraune S."/>
        </authorList>
    </citation>
    <scope>NUCLEOTIDE SEQUENCE</scope>
    <source>
        <strain evidence="11">G21630-S1</strain>
    </source>
</reference>
<evidence type="ECO:0000256" key="9">
    <source>
        <dbReference type="RuleBase" id="RU369079"/>
    </source>
</evidence>
<dbReference type="EMBL" id="JAPWGY010000002">
    <property type="protein sequence ID" value="MCZ4280173.1"/>
    <property type="molecule type" value="Genomic_DNA"/>
</dbReference>
<dbReference type="PANTHER" id="PTHR35011:SF4">
    <property type="entry name" value="SLL1102 PROTEIN"/>
    <property type="match status" value="1"/>
</dbReference>
<comment type="function">
    <text evidence="9">Part of the tripartite ATP-independent periplasmic (TRAP) transport system.</text>
</comment>
<evidence type="ECO:0000256" key="8">
    <source>
        <dbReference type="ARBA" id="ARBA00038436"/>
    </source>
</evidence>
<evidence type="ECO:0000256" key="5">
    <source>
        <dbReference type="ARBA" id="ARBA00022692"/>
    </source>
</evidence>
<name>A0ABT4LGE4_9PROT</name>
<dbReference type="RefSeq" id="WP_269422384.1">
    <property type="nucleotide sequence ID" value="NZ_JAPWGY010000002.1"/>
</dbReference>
<dbReference type="PANTHER" id="PTHR35011">
    <property type="entry name" value="2,3-DIKETO-L-GULONATE TRAP TRANSPORTER SMALL PERMEASE PROTEIN YIAM"/>
    <property type="match status" value="1"/>
</dbReference>
<gene>
    <name evidence="11" type="ORF">O4H49_05265</name>
</gene>
<sequence>MASFLSLARAIDILNDKIGRTVSWLALFMVLIQFIVVLLRYVFGIGSIFMQESIIYMHGLLFMLGSGYTLLHGGHVRVDIFYGDASERNQALVDFFGAIFLLLPVLILIFTYSWPYVWQSWEIREASKETSGIPYLYVLKSAIIAFCVLMALQGISMAIHSLAIICGCEHKAKEDGPGGI</sequence>
<feature type="transmembrane region" description="Helical" evidence="9">
    <location>
        <begin position="134"/>
        <end position="152"/>
    </location>
</feature>
<dbReference type="Proteomes" id="UP001069802">
    <property type="component" value="Unassembled WGS sequence"/>
</dbReference>
<evidence type="ECO:0000256" key="3">
    <source>
        <dbReference type="ARBA" id="ARBA00022475"/>
    </source>
</evidence>
<feature type="domain" description="Tripartite ATP-independent periplasmic transporters DctQ component" evidence="10">
    <location>
        <begin position="29"/>
        <end position="161"/>
    </location>
</feature>
<evidence type="ECO:0000256" key="1">
    <source>
        <dbReference type="ARBA" id="ARBA00004429"/>
    </source>
</evidence>
<proteinExistence type="inferred from homology"/>
<feature type="transmembrane region" description="Helical" evidence="9">
    <location>
        <begin position="21"/>
        <end position="42"/>
    </location>
</feature>
<comment type="subcellular location">
    <subcellularLocation>
        <location evidence="1 9">Cell inner membrane</location>
        <topology evidence="1 9">Multi-pass membrane protein</topology>
    </subcellularLocation>
</comment>
<keyword evidence="4 9" id="KW-0997">Cell inner membrane</keyword>
<organism evidence="11 12">
    <name type="scientific">Kiloniella laminariae</name>
    <dbReference type="NCBI Taxonomy" id="454162"/>
    <lineage>
        <taxon>Bacteria</taxon>
        <taxon>Pseudomonadati</taxon>
        <taxon>Pseudomonadota</taxon>
        <taxon>Alphaproteobacteria</taxon>
        <taxon>Rhodospirillales</taxon>
        <taxon>Kiloniellaceae</taxon>
        <taxon>Kiloniella</taxon>
    </lineage>
</organism>
<feature type="transmembrane region" description="Helical" evidence="9">
    <location>
        <begin position="54"/>
        <end position="71"/>
    </location>
</feature>
<keyword evidence="2 9" id="KW-0813">Transport</keyword>
<accession>A0ABT4LGE4</accession>